<evidence type="ECO:0008006" key="4">
    <source>
        <dbReference type="Google" id="ProtNLM"/>
    </source>
</evidence>
<dbReference type="EMBL" id="JAUSQZ010000001">
    <property type="protein sequence ID" value="MDP9827358.1"/>
    <property type="molecule type" value="Genomic_DNA"/>
</dbReference>
<sequence>MAERGDVTGTSDVTAPVLRLVRGDATAEEVAALVAALGAVRDAGVASAGDAAGAPALTAHGRTPRSGWRDRSALVRRPLSPGPGAWRASGFAR</sequence>
<dbReference type="RefSeq" id="WP_307243297.1">
    <property type="nucleotide sequence ID" value="NZ_JAUSQZ010000001.1"/>
</dbReference>
<feature type="compositionally biased region" description="Low complexity" evidence="1">
    <location>
        <begin position="49"/>
        <end position="61"/>
    </location>
</feature>
<dbReference type="Proteomes" id="UP001235712">
    <property type="component" value="Unassembled WGS sequence"/>
</dbReference>
<proteinExistence type="predicted"/>
<gene>
    <name evidence="2" type="ORF">J2S57_003107</name>
</gene>
<protein>
    <recommendedName>
        <fullName evidence="4">Acyl-CoA carboxylase epsilon subunit-like protein</fullName>
    </recommendedName>
</protein>
<keyword evidence="3" id="KW-1185">Reference proteome</keyword>
<evidence type="ECO:0000313" key="2">
    <source>
        <dbReference type="EMBL" id="MDP9827358.1"/>
    </source>
</evidence>
<comment type="caution">
    <text evidence="2">The sequence shown here is derived from an EMBL/GenBank/DDBJ whole genome shotgun (WGS) entry which is preliminary data.</text>
</comment>
<dbReference type="Pfam" id="PF13822">
    <property type="entry name" value="ACC_epsilon"/>
    <property type="match status" value="1"/>
</dbReference>
<evidence type="ECO:0000256" key="1">
    <source>
        <dbReference type="SAM" id="MobiDB-lite"/>
    </source>
</evidence>
<dbReference type="InterPro" id="IPR032716">
    <property type="entry name" value="ACC_epsilon"/>
</dbReference>
<organism evidence="2 3">
    <name type="scientific">Kineosporia succinea</name>
    <dbReference type="NCBI Taxonomy" id="84632"/>
    <lineage>
        <taxon>Bacteria</taxon>
        <taxon>Bacillati</taxon>
        <taxon>Actinomycetota</taxon>
        <taxon>Actinomycetes</taxon>
        <taxon>Kineosporiales</taxon>
        <taxon>Kineosporiaceae</taxon>
        <taxon>Kineosporia</taxon>
    </lineage>
</organism>
<accession>A0ABT9P3W5</accession>
<reference evidence="2 3" key="1">
    <citation type="submission" date="2023-07" db="EMBL/GenBank/DDBJ databases">
        <title>Sequencing the genomes of 1000 actinobacteria strains.</title>
        <authorList>
            <person name="Klenk H.-P."/>
        </authorList>
    </citation>
    <scope>NUCLEOTIDE SEQUENCE [LARGE SCALE GENOMIC DNA]</scope>
    <source>
        <strain evidence="2 3">DSM 44388</strain>
    </source>
</reference>
<name>A0ABT9P3W5_9ACTN</name>
<feature type="region of interest" description="Disordered" evidence="1">
    <location>
        <begin position="49"/>
        <end position="69"/>
    </location>
</feature>
<evidence type="ECO:0000313" key="3">
    <source>
        <dbReference type="Proteomes" id="UP001235712"/>
    </source>
</evidence>